<protein>
    <submittedName>
        <fullName evidence="1">Uncharacterized protein</fullName>
    </submittedName>
</protein>
<accession>A0ABP5GIP1</accession>
<reference evidence="2" key="1">
    <citation type="journal article" date="2019" name="Int. J. Syst. Evol. Microbiol.">
        <title>The Global Catalogue of Microorganisms (GCM) 10K type strain sequencing project: providing services to taxonomists for standard genome sequencing and annotation.</title>
        <authorList>
            <consortium name="The Broad Institute Genomics Platform"/>
            <consortium name="The Broad Institute Genome Sequencing Center for Infectious Disease"/>
            <person name="Wu L."/>
            <person name="Ma J."/>
        </authorList>
    </citation>
    <scope>NUCLEOTIDE SEQUENCE [LARGE SCALE GENOMIC DNA]</scope>
    <source>
        <strain evidence="2">JCM 16014</strain>
    </source>
</reference>
<dbReference type="Proteomes" id="UP001500751">
    <property type="component" value="Unassembled WGS sequence"/>
</dbReference>
<dbReference type="EMBL" id="BAAAQN010000041">
    <property type="protein sequence ID" value="GAA2046544.1"/>
    <property type="molecule type" value="Genomic_DNA"/>
</dbReference>
<sequence>MIIEPLPDTRRTRRNLSHLVAAAEHLRAVDQLARELMPCPHLPTLPPTGASATSVDDFNVAVDHLGSVIRFTPDCSCRHGADRELRAHYEIAVKLWDHTYADAIFRARCSHRRARRRLLAHVGRLHRYRAAFERLAHHHRELASLDQLDALDLAEDHRRDGEEAAAGRMRVACWVCDGEFYVPSDDDGDAEGRHNCGSTNCRDAY</sequence>
<evidence type="ECO:0000313" key="1">
    <source>
        <dbReference type="EMBL" id="GAA2046544.1"/>
    </source>
</evidence>
<comment type="caution">
    <text evidence="1">The sequence shown here is derived from an EMBL/GenBank/DDBJ whole genome shotgun (WGS) entry which is preliminary data.</text>
</comment>
<evidence type="ECO:0000313" key="2">
    <source>
        <dbReference type="Proteomes" id="UP001500751"/>
    </source>
</evidence>
<keyword evidence="2" id="KW-1185">Reference proteome</keyword>
<dbReference type="RefSeq" id="WP_344668908.1">
    <property type="nucleotide sequence ID" value="NZ_BAAAQN010000041.1"/>
</dbReference>
<organism evidence="1 2">
    <name type="scientific">Catenulispora yoronensis</name>
    <dbReference type="NCBI Taxonomy" id="450799"/>
    <lineage>
        <taxon>Bacteria</taxon>
        <taxon>Bacillati</taxon>
        <taxon>Actinomycetota</taxon>
        <taxon>Actinomycetes</taxon>
        <taxon>Catenulisporales</taxon>
        <taxon>Catenulisporaceae</taxon>
        <taxon>Catenulispora</taxon>
    </lineage>
</organism>
<gene>
    <name evidence="1" type="ORF">GCM10009839_58710</name>
</gene>
<proteinExistence type="predicted"/>
<name>A0ABP5GIP1_9ACTN</name>